<dbReference type="InterPro" id="IPR045394">
    <property type="entry name" value="Abhydrolase_dom"/>
</dbReference>
<reference evidence="2" key="3">
    <citation type="submission" date="2023-10" db="EMBL/GenBank/DDBJ databases">
        <title>Whole Genome based description of the genera Actinobaculum and Actinotignum reveals a complex phylogenetic relationship within the species included in the genus Actinotignum.</title>
        <authorList>
            <person name="Jensen C.S."/>
            <person name="Dargis R."/>
            <person name="Kemp M."/>
            <person name="Christensen J.J."/>
        </authorList>
    </citation>
    <scope>NUCLEOTIDE SEQUENCE</scope>
    <source>
        <strain evidence="2">Actinobaculum_suis_CCUG19206T</strain>
    </source>
</reference>
<gene>
    <name evidence="2" type="ORF">R6G71_03935</name>
    <name evidence="3" type="ORF">SAMN05421878_1245</name>
</gene>
<dbReference type="Proteomes" id="UP000182744">
    <property type="component" value="Unassembled WGS sequence"/>
</dbReference>
<organism evidence="3 4">
    <name type="scientific">Actinobaculum suis</name>
    <dbReference type="NCBI Taxonomy" id="1657"/>
    <lineage>
        <taxon>Bacteria</taxon>
        <taxon>Bacillati</taxon>
        <taxon>Actinomycetota</taxon>
        <taxon>Actinomycetes</taxon>
        <taxon>Actinomycetales</taxon>
        <taxon>Actinomycetaceae</taxon>
        <taxon>Actinobaculum</taxon>
    </lineage>
</organism>
<evidence type="ECO:0000259" key="1">
    <source>
        <dbReference type="Pfam" id="PF20091"/>
    </source>
</evidence>
<feature type="domain" description="Alpha/beta hydrolase" evidence="1">
    <location>
        <begin position="6"/>
        <end position="94"/>
    </location>
</feature>
<keyword evidence="4" id="KW-1185">Reference proteome</keyword>
<protein>
    <submittedName>
        <fullName evidence="2">Alpha/beta hydrolase domain-containing protein</fullName>
    </submittedName>
</protein>
<name>A0A1G7EUU4_9ACTO</name>
<dbReference type="RefSeq" id="WP_074663900.1">
    <property type="nucleotide sequence ID" value="NZ_FNAU01000024.1"/>
</dbReference>
<reference evidence="4" key="1">
    <citation type="submission" date="2016-10" db="EMBL/GenBank/DDBJ databases">
        <authorList>
            <person name="Varghese N."/>
        </authorList>
    </citation>
    <scope>NUCLEOTIDE SEQUENCE [LARGE SCALE GENOMIC DNA]</scope>
    <source>
        <strain evidence="4">DSM 20639</strain>
    </source>
</reference>
<evidence type="ECO:0000313" key="4">
    <source>
        <dbReference type="Proteomes" id="UP000182744"/>
    </source>
</evidence>
<proteinExistence type="predicted"/>
<keyword evidence="2" id="KW-0378">Hydrolase</keyword>
<dbReference type="EMBL" id="JAWNFU010000002">
    <property type="protein sequence ID" value="MDY5153202.1"/>
    <property type="molecule type" value="Genomic_DNA"/>
</dbReference>
<reference evidence="3" key="2">
    <citation type="submission" date="2016-10" db="EMBL/GenBank/DDBJ databases">
        <authorList>
            <person name="de Groot N.N."/>
        </authorList>
    </citation>
    <scope>NUCLEOTIDE SEQUENCE [LARGE SCALE GENOMIC DNA]</scope>
    <source>
        <strain evidence="3">DSM 20639</strain>
    </source>
</reference>
<accession>A0A1G7EUU4</accession>
<dbReference type="Pfam" id="PF20091">
    <property type="entry name" value="Abhydrolase_10"/>
    <property type="match status" value="1"/>
</dbReference>
<evidence type="ECO:0000313" key="2">
    <source>
        <dbReference type="EMBL" id="MDY5153202.1"/>
    </source>
</evidence>
<dbReference type="Proteomes" id="UP001273799">
    <property type="component" value="Unassembled WGS sequence"/>
</dbReference>
<sequence>MEAPIRKFEAADGEFLRDERGQITGGVTLSLVAEPIADFSPSQDDNPLRGTMRLHSKDSILERYPSVEAYYGACDVHDDALEKAGYLEKTGRRLLRNVEAELWERAVNGAPAPQSSPQSVA</sequence>
<evidence type="ECO:0000313" key="3">
    <source>
        <dbReference type="EMBL" id="SDE67357.1"/>
    </source>
</evidence>
<dbReference type="EMBL" id="FNAU01000024">
    <property type="protein sequence ID" value="SDE67357.1"/>
    <property type="molecule type" value="Genomic_DNA"/>
</dbReference>
<dbReference type="AlphaFoldDB" id="A0A1G7EUU4"/>
<dbReference type="GO" id="GO:0016787">
    <property type="term" value="F:hydrolase activity"/>
    <property type="evidence" value="ECO:0007669"/>
    <property type="project" value="UniProtKB-KW"/>
</dbReference>